<dbReference type="GO" id="GO:0001179">
    <property type="term" value="F:RNA polymerase I general transcription initiation factor binding"/>
    <property type="evidence" value="ECO:0007669"/>
    <property type="project" value="TreeGrafter"/>
</dbReference>
<keyword evidence="5" id="KW-0396">Initiation factor</keyword>
<dbReference type="AlphaFoldDB" id="A0A0U1LQH1"/>
<dbReference type="GO" id="GO:0001163">
    <property type="term" value="F:RNA polymerase I transcription regulatory region sequence-specific DNA binding"/>
    <property type="evidence" value="ECO:0007669"/>
    <property type="project" value="TreeGrafter"/>
</dbReference>
<feature type="domain" description="RRN6 K-rich C-terminal" evidence="3">
    <location>
        <begin position="832"/>
        <end position="951"/>
    </location>
</feature>
<dbReference type="PANTHER" id="PTHR28221:SF2">
    <property type="entry name" value="RNA POLYMERASE I-SPECIFIC TRANSCRIPTION INITIATION FACTOR RRN6"/>
    <property type="match status" value="1"/>
</dbReference>
<dbReference type="InterPro" id="IPR048537">
    <property type="entry name" value="RRN6_HB"/>
</dbReference>
<keyword evidence="6" id="KW-1185">Reference proteome</keyword>
<feature type="region of interest" description="Disordered" evidence="1">
    <location>
        <begin position="777"/>
        <end position="805"/>
    </location>
</feature>
<accession>A0A0U1LQH1</accession>
<proteinExistence type="predicted"/>
<dbReference type="OMA" id="DLPMTQV"/>
<dbReference type="GO" id="GO:0070860">
    <property type="term" value="C:RNA polymerase I core factor complex"/>
    <property type="evidence" value="ECO:0007669"/>
    <property type="project" value="TreeGrafter"/>
</dbReference>
<feature type="compositionally biased region" description="Basic residues" evidence="1">
    <location>
        <begin position="941"/>
        <end position="951"/>
    </location>
</feature>
<dbReference type="GO" id="GO:0003743">
    <property type="term" value="F:translation initiation factor activity"/>
    <property type="evidence" value="ECO:0007669"/>
    <property type="project" value="UniProtKB-KW"/>
</dbReference>
<dbReference type="OrthoDB" id="4090074at2759"/>
<evidence type="ECO:0000259" key="3">
    <source>
        <dbReference type="Pfam" id="PF20639"/>
    </source>
</evidence>
<organism evidence="5 6">
    <name type="scientific">Talaromyces islandicus</name>
    <name type="common">Penicillium islandicum</name>
    <dbReference type="NCBI Taxonomy" id="28573"/>
    <lineage>
        <taxon>Eukaryota</taxon>
        <taxon>Fungi</taxon>
        <taxon>Dikarya</taxon>
        <taxon>Ascomycota</taxon>
        <taxon>Pezizomycotina</taxon>
        <taxon>Eurotiomycetes</taxon>
        <taxon>Eurotiomycetidae</taxon>
        <taxon>Eurotiales</taxon>
        <taxon>Trichocomaceae</taxon>
        <taxon>Talaromyces</taxon>
        <taxon>Talaromyces sect. Islandici</taxon>
    </lineage>
</organism>
<protein>
    <submittedName>
        <fullName evidence="5">RNA polymerase I-specific transcription initiation factor RRN6</fullName>
    </submittedName>
</protein>
<dbReference type="PANTHER" id="PTHR28221">
    <property type="entry name" value="RNA POLYMERASE I-SPECIFIC TRANSCRIPTION INITIATION FACTOR RRN6"/>
    <property type="match status" value="1"/>
</dbReference>
<feature type="region of interest" description="Disordered" evidence="1">
    <location>
        <begin position="853"/>
        <end position="901"/>
    </location>
</feature>
<evidence type="ECO:0000313" key="5">
    <source>
        <dbReference type="EMBL" id="CRG85595.1"/>
    </source>
</evidence>
<feature type="domain" description="RRN6 helical bundle" evidence="4">
    <location>
        <begin position="608"/>
        <end position="769"/>
    </location>
</feature>
<evidence type="ECO:0000259" key="4">
    <source>
        <dbReference type="Pfam" id="PF20640"/>
    </source>
</evidence>
<reference evidence="5 6" key="1">
    <citation type="submission" date="2015-04" db="EMBL/GenBank/DDBJ databases">
        <authorList>
            <person name="Syromyatnikov M.Y."/>
            <person name="Popov V.N."/>
        </authorList>
    </citation>
    <scope>NUCLEOTIDE SEQUENCE [LARGE SCALE GENOMIC DNA]</scope>
    <source>
        <strain evidence="5">WF-38-12</strain>
    </source>
</reference>
<dbReference type="InterPro" id="IPR048536">
    <property type="entry name" value="Rrn6_K-rich"/>
</dbReference>
<evidence type="ECO:0000256" key="1">
    <source>
        <dbReference type="SAM" id="MobiDB-lite"/>
    </source>
</evidence>
<name>A0A0U1LQH1_TALIS</name>
<feature type="region of interest" description="Disordered" evidence="1">
    <location>
        <begin position="930"/>
        <end position="951"/>
    </location>
</feature>
<dbReference type="GO" id="GO:0042790">
    <property type="term" value="P:nucleolar large rRNA transcription by RNA polymerase I"/>
    <property type="evidence" value="ECO:0007669"/>
    <property type="project" value="TreeGrafter"/>
</dbReference>
<dbReference type="InterPro" id="IPR048535">
    <property type="entry name" value="RRN6_beta-prop"/>
</dbReference>
<feature type="compositionally biased region" description="Polar residues" evidence="1">
    <location>
        <begin position="779"/>
        <end position="801"/>
    </location>
</feature>
<dbReference type="STRING" id="28573.A0A0U1LQH1"/>
<feature type="domain" description="RRN6 beta-propeller" evidence="2">
    <location>
        <begin position="100"/>
        <end position="471"/>
    </location>
</feature>
<dbReference type="EMBL" id="CVMT01000002">
    <property type="protein sequence ID" value="CRG85595.1"/>
    <property type="molecule type" value="Genomic_DNA"/>
</dbReference>
<evidence type="ECO:0000259" key="2">
    <source>
        <dbReference type="Pfam" id="PF10214"/>
    </source>
</evidence>
<keyword evidence="5" id="KW-0648">Protein biosynthesis</keyword>
<feature type="region of interest" description="Disordered" evidence="1">
    <location>
        <begin position="557"/>
        <end position="587"/>
    </location>
</feature>
<evidence type="ECO:0000313" key="6">
    <source>
        <dbReference type="Proteomes" id="UP000054383"/>
    </source>
</evidence>
<gene>
    <name evidence="5" type="ORF">PISL3812_02640</name>
</gene>
<dbReference type="Pfam" id="PF20640">
    <property type="entry name" value="Rrn6_HB"/>
    <property type="match status" value="1"/>
</dbReference>
<dbReference type="InterPro" id="IPR019350">
    <property type="entry name" value="RNA_pol_I-sp_TIF_RRN6-like"/>
</dbReference>
<dbReference type="Proteomes" id="UP000054383">
    <property type="component" value="Unassembled WGS sequence"/>
</dbReference>
<sequence length="951" mass="106384">MDDNHTNVLQYGNPGPISYSPISQAWSFSRDFSRRYVLSYTGLQRIAVPPQSSTSLSLEREKNKERTLLKIYPELLGVTSSVRRFEENSHTTYAATSFFDPHESSLLDFGNALPSKVDRSGRLRSVPIAAFASGRNGNVLSLRAIDDETISTNQEVQSSLRVPTIGDVETSEAPCGENPIRQIRFSNSLEGPKNLLAIRLQSSTFVCRPLYHKKPSFTRPIRNFAFIKAQPQHRSRIEANPLVEISTVQTGGCTHVDVVFNPWSQNQLGIIDEMGNWSIWDLSGALKNSDHKAPKCLQTGSLSRSSNGSMDDGKYVQHDGWGKIEWIGDVNTFIACNRRDAALYIIEDDAVTSSNVEFNWSSSSEWILDVKACFSEASQLFILTTLRILCLDISNRKGQPLSPQVPQLSWQHHRDPDDLTLRLTSLSVGEDYYLILCSRLDDCILAFRIPSMDVDDDMRTYLTDPFRIHLPGAFIDQGLASIRHKAPLKTLLFRELKQAASTGQAGFTPSARLVKLFVMDDRLSIREHLFSIPHNQELEPGMNLSFSQEALPLVKRSTNPRKTELSDVALSDSNESDASGLALQRNPPQMRPQVTSLLKSYSIHGVVDFTLLYATLAGYRVPYVRDTSAFIRNHQGLRQGLEGLVPLLANPAENVSMTGQTMLEIMDSLPISPNIDDTIQDLSWFRLQSIEAGRAAGFMVYNLPLEVLDKSPDRQPKPLSSFEYCDVSELYDELIRDWLSTLPDEIPAWTRIAKEKSIRNLSTELSLATMSYMGMLHPSRQTTPKRSVSRLSWSQDSQGVESQDDGRETYDVLGLGMLAQQVTDNALSDATENILSQWRIGEDPVAVDWKKLASQDTAASQVTTPKRTRSRSRSTGLAELPKPRRASPIVPIVQTPGSQPQQDIFRGNIHSSQFSEDNLPMTQIERGMFGGRQTGKQNNVKARKKKRLAGF</sequence>
<dbReference type="Pfam" id="PF10214">
    <property type="entry name" value="Rrn6_beta-prop"/>
    <property type="match status" value="1"/>
</dbReference>
<dbReference type="Pfam" id="PF20639">
    <property type="entry name" value="Rrn6_K-rich"/>
    <property type="match status" value="1"/>
</dbReference>